<dbReference type="Gene3D" id="2.60.40.10">
    <property type="entry name" value="Immunoglobulins"/>
    <property type="match status" value="1"/>
</dbReference>
<dbReference type="PANTHER" id="PTHR19367:SF45">
    <property type="entry name" value="IG-LIKE DOMAIN-CONTAINING PROTEIN"/>
    <property type="match status" value="1"/>
</dbReference>
<keyword evidence="5" id="KW-0391">Immunity</keyword>
<dbReference type="SMART" id="SM00409">
    <property type="entry name" value="IG"/>
    <property type="match status" value="1"/>
</dbReference>
<dbReference type="SMART" id="SM00406">
    <property type="entry name" value="IGv"/>
    <property type="match status" value="1"/>
</dbReference>
<keyword evidence="5" id="KW-1279">T cell receptor</keyword>
<reference evidence="7" key="1">
    <citation type="submission" date="2025-08" db="UniProtKB">
        <authorList>
            <consortium name="Ensembl"/>
        </authorList>
    </citation>
    <scope>IDENTIFICATION</scope>
</reference>
<dbReference type="SUPFAM" id="SSF48726">
    <property type="entry name" value="Immunoglobulin"/>
    <property type="match status" value="1"/>
</dbReference>
<sequence>MDDSTPGFYSKHHYCLTRRQVNHPTCFSRGQGSVTQTQGQLEKSSGQSVTLECTFSTANQYYYLFWYKQKRSGAMAFLFRIDERNRENNGAGSRFSVEFRKSSKFFSLTIKHLEPTDSALYFCALTEDTVSSLIGTRVQKLLGFFIMRNRTAWKPHATDRW</sequence>
<proteinExistence type="predicted"/>
<dbReference type="InterPro" id="IPR013783">
    <property type="entry name" value="Ig-like_fold"/>
</dbReference>
<feature type="domain" description="Ig-like" evidence="6">
    <location>
        <begin position="24"/>
        <end position="139"/>
    </location>
</feature>
<organism evidence="7 8">
    <name type="scientific">Pelusios castaneus</name>
    <name type="common">West African mud turtle</name>
    <dbReference type="NCBI Taxonomy" id="367368"/>
    <lineage>
        <taxon>Eukaryota</taxon>
        <taxon>Metazoa</taxon>
        <taxon>Chordata</taxon>
        <taxon>Craniata</taxon>
        <taxon>Vertebrata</taxon>
        <taxon>Euteleostomi</taxon>
        <taxon>Archelosauria</taxon>
        <taxon>Testudinata</taxon>
        <taxon>Testudines</taxon>
        <taxon>Pleurodira</taxon>
        <taxon>Pelomedusidae</taxon>
        <taxon>Pelusios</taxon>
    </lineage>
</organism>
<dbReference type="Pfam" id="PF07686">
    <property type="entry name" value="V-set"/>
    <property type="match status" value="1"/>
</dbReference>
<dbReference type="PROSITE" id="PS50835">
    <property type="entry name" value="IG_LIKE"/>
    <property type="match status" value="1"/>
</dbReference>
<dbReference type="GO" id="GO:0042101">
    <property type="term" value="C:T cell receptor complex"/>
    <property type="evidence" value="ECO:0007669"/>
    <property type="project" value="UniProtKB-KW"/>
</dbReference>
<name>A0A8C8SR21_9SAUR</name>
<evidence type="ECO:0000256" key="5">
    <source>
        <dbReference type="ARBA" id="ARBA00043266"/>
    </source>
</evidence>
<evidence type="ECO:0000259" key="6">
    <source>
        <dbReference type="PROSITE" id="PS50835"/>
    </source>
</evidence>
<keyword evidence="4" id="KW-0393">Immunoglobulin domain</keyword>
<evidence type="ECO:0000256" key="2">
    <source>
        <dbReference type="ARBA" id="ARBA00023130"/>
    </source>
</evidence>
<evidence type="ECO:0000313" key="7">
    <source>
        <dbReference type="Ensembl" id="ENSPCEP00000022559.1"/>
    </source>
</evidence>
<dbReference type="PANTHER" id="PTHR19367">
    <property type="entry name" value="T-CELL RECEPTOR ALPHA CHAIN V REGION"/>
    <property type="match status" value="1"/>
</dbReference>
<dbReference type="InterPro" id="IPR007110">
    <property type="entry name" value="Ig-like_dom"/>
</dbReference>
<evidence type="ECO:0000313" key="8">
    <source>
        <dbReference type="Proteomes" id="UP000694393"/>
    </source>
</evidence>
<evidence type="ECO:0000256" key="1">
    <source>
        <dbReference type="ARBA" id="ARBA00022729"/>
    </source>
</evidence>
<dbReference type="GO" id="GO:0002250">
    <property type="term" value="P:adaptive immune response"/>
    <property type="evidence" value="ECO:0007669"/>
    <property type="project" value="UniProtKB-KW"/>
</dbReference>
<dbReference type="Ensembl" id="ENSPCET00000023316.1">
    <property type="protein sequence ID" value="ENSPCEP00000022559.1"/>
    <property type="gene ID" value="ENSPCEG00000017203.1"/>
</dbReference>
<dbReference type="InterPro" id="IPR003599">
    <property type="entry name" value="Ig_sub"/>
</dbReference>
<reference evidence="7" key="2">
    <citation type="submission" date="2025-09" db="UniProtKB">
        <authorList>
            <consortium name="Ensembl"/>
        </authorList>
    </citation>
    <scope>IDENTIFICATION</scope>
</reference>
<evidence type="ECO:0000256" key="4">
    <source>
        <dbReference type="ARBA" id="ARBA00023319"/>
    </source>
</evidence>
<evidence type="ECO:0000256" key="3">
    <source>
        <dbReference type="ARBA" id="ARBA00023170"/>
    </source>
</evidence>
<dbReference type="InterPro" id="IPR051287">
    <property type="entry name" value="TCR_variable_region"/>
</dbReference>
<protein>
    <recommendedName>
        <fullName evidence="6">Ig-like domain-containing protein</fullName>
    </recommendedName>
</protein>
<dbReference type="InterPro" id="IPR036179">
    <property type="entry name" value="Ig-like_dom_sf"/>
</dbReference>
<keyword evidence="2" id="KW-1064">Adaptive immunity</keyword>
<keyword evidence="3" id="KW-0675">Receptor</keyword>
<dbReference type="AlphaFoldDB" id="A0A8C8SR21"/>
<dbReference type="InterPro" id="IPR013106">
    <property type="entry name" value="Ig_V-set"/>
</dbReference>
<keyword evidence="1" id="KW-0732">Signal</keyword>
<accession>A0A8C8SR21</accession>
<dbReference type="Proteomes" id="UP000694393">
    <property type="component" value="Unplaced"/>
</dbReference>
<keyword evidence="8" id="KW-1185">Reference proteome</keyword>